<feature type="domain" description="NR LBD" evidence="17">
    <location>
        <begin position="228"/>
        <end position="462"/>
    </location>
</feature>
<feature type="transmembrane region" description="Helical" evidence="15">
    <location>
        <begin position="25"/>
        <end position="54"/>
    </location>
</feature>
<dbReference type="Gene3D" id="3.30.50.10">
    <property type="entry name" value="Erythroid Transcription Factor GATA-1, subunit A"/>
    <property type="match status" value="1"/>
</dbReference>
<dbReference type="PROSITE" id="PS51843">
    <property type="entry name" value="NR_LBD"/>
    <property type="match status" value="1"/>
</dbReference>
<dbReference type="Pfam" id="PF00105">
    <property type="entry name" value="zf-C4"/>
    <property type="match status" value="1"/>
</dbReference>
<dbReference type="InterPro" id="IPR001723">
    <property type="entry name" value="Nuclear_hrmn_rcpt"/>
</dbReference>
<feature type="region of interest" description="Disordered" evidence="14">
    <location>
        <begin position="461"/>
        <end position="502"/>
    </location>
</feature>
<dbReference type="InterPro" id="IPR013088">
    <property type="entry name" value="Znf_NHR/GATA"/>
</dbReference>
<dbReference type="GeneTree" id="ENSGT00940000156458"/>
<dbReference type="PaxDb" id="30732-ENSOMEP00000019647"/>
<dbReference type="InterPro" id="IPR003078">
    <property type="entry name" value="Retinoic_acid_rcpt"/>
</dbReference>
<keyword evidence="15" id="KW-1133">Transmembrane helix</keyword>
<dbReference type="SMART" id="SM00430">
    <property type="entry name" value="HOLI"/>
    <property type="match status" value="1"/>
</dbReference>
<evidence type="ECO:0000256" key="4">
    <source>
        <dbReference type="ARBA" id="ARBA00011431"/>
    </source>
</evidence>
<dbReference type="PROSITE" id="PS00031">
    <property type="entry name" value="NUCLEAR_REC_DBD_1"/>
    <property type="match status" value="1"/>
</dbReference>
<comment type="similarity">
    <text evidence="3">Belongs to the nuclear hormone receptor family. NR1 subfamily.</text>
</comment>
<dbReference type="GO" id="GO:0008270">
    <property type="term" value="F:zinc ion binding"/>
    <property type="evidence" value="ECO:0007669"/>
    <property type="project" value="UniProtKB-KW"/>
</dbReference>
<dbReference type="PRINTS" id="PR00398">
    <property type="entry name" value="STRDHORMONER"/>
</dbReference>
<dbReference type="Gene3D" id="1.10.565.10">
    <property type="entry name" value="Retinoid X Receptor"/>
    <property type="match status" value="1"/>
</dbReference>
<dbReference type="AlphaFoldDB" id="A0A3B3CP71"/>
<dbReference type="GO" id="GO:0001889">
    <property type="term" value="P:liver development"/>
    <property type="evidence" value="ECO:0007669"/>
    <property type="project" value="UniProtKB-ARBA"/>
</dbReference>
<evidence type="ECO:0000259" key="16">
    <source>
        <dbReference type="PROSITE" id="PS51030"/>
    </source>
</evidence>
<dbReference type="InterPro" id="IPR047159">
    <property type="entry name" value="NR_DBD_RAR"/>
</dbReference>
<dbReference type="STRING" id="30732.ENSOMEP00000019647"/>
<evidence type="ECO:0000256" key="7">
    <source>
        <dbReference type="ARBA" id="ARBA00022833"/>
    </source>
</evidence>
<keyword evidence="5 13" id="KW-0479">Metal-binding</keyword>
<keyword evidence="8 13" id="KW-0805">Transcription regulation</keyword>
<dbReference type="Ensembl" id="ENSOMET00000035775.1">
    <property type="protein sequence ID" value="ENSOMEP00000019647.1"/>
    <property type="gene ID" value="ENSOMEG00000021502.1"/>
</dbReference>
<comment type="subunit">
    <text evidence="4">Heterodimer; with an rxr molecule. Binds DNA preferentially as a rar/rxr heterodimer.</text>
</comment>
<keyword evidence="15" id="KW-0812">Transmembrane</keyword>
<feature type="domain" description="Nuclear receptor" evidence="16">
    <location>
        <begin position="129"/>
        <end position="204"/>
    </location>
</feature>
<evidence type="ECO:0000256" key="2">
    <source>
        <dbReference type="ARBA" id="ARBA00004496"/>
    </source>
</evidence>
<evidence type="ECO:0000256" key="12">
    <source>
        <dbReference type="ARBA" id="ARBA00023242"/>
    </source>
</evidence>
<dbReference type="GO" id="GO:0048384">
    <property type="term" value="P:retinoic acid receptor signaling pathway"/>
    <property type="evidence" value="ECO:0007669"/>
    <property type="project" value="InterPro"/>
</dbReference>
<gene>
    <name evidence="18" type="primary">RARG</name>
</gene>
<dbReference type="PANTHER" id="PTHR24085:SF7">
    <property type="entry name" value="RETINOIC ACID RECEPTOR GAMMA"/>
    <property type="match status" value="1"/>
</dbReference>
<dbReference type="CDD" id="cd06964">
    <property type="entry name" value="NR_DBD_RAR"/>
    <property type="match status" value="1"/>
</dbReference>
<dbReference type="PRINTS" id="PR01292">
    <property type="entry name" value="RETNOICACIDR"/>
</dbReference>
<evidence type="ECO:0000256" key="11">
    <source>
        <dbReference type="ARBA" id="ARBA00023170"/>
    </source>
</evidence>
<dbReference type="PRINTS" id="PR00047">
    <property type="entry name" value="STROIDFINGER"/>
</dbReference>
<evidence type="ECO:0000256" key="15">
    <source>
        <dbReference type="SAM" id="Phobius"/>
    </source>
</evidence>
<evidence type="ECO:0000256" key="13">
    <source>
        <dbReference type="RuleBase" id="RU004334"/>
    </source>
</evidence>
<keyword evidence="10 13" id="KW-0804">Transcription</keyword>
<dbReference type="InterPro" id="IPR001628">
    <property type="entry name" value="Znf_hrmn_rcpt"/>
</dbReference>
<dbReference type="GO" id="GO:0000978">
    <property type="term" value="F:RNA polymerase II cis-regulatory region sequence-specific DNA binding"/>
    <property type="evidence" value="ECO:0007669"/>
    <property type="project" value="TreeGrafter"/>
</dbReference>
<organism evidence="18 19">
    <name type="scientific">Oryzias melastigma</name>
    <name type="common">Marine medaka</name>
    <dbReference type="NCBI Taxonomy" id="30732"/>
    <lineage>
        <taxon>Eukaryota</taxon>
        <taxon>Metazoa</taxon>
        <taxon>Chordata</taxon>
        <taxon>Craniata</taxon>
        <taxon>Vertebrata</taxon>
        <taxon>Euteleostomi</taxon>
        <taxon>Actinopterygii</taxon>
        <taxon>Neopterygii</taxon>
        <taxon>Teleostei</taxon>
        <taxon>Neoteleostei</taxon>
        <taxon>Acanthomorphata</taxon>
        <taxon>Ovalentaria</taxon>
        <taxon>Atherinomorphae</taxon>
        <taxon>Beloniformes</taxon>
        <taxon>Adrianichthyidae</taxon>
        <taxon>Oryziinae</taxon>
        <taxon>Oryzias</taxon>
    </lineage>
</organism>
<evidence type="ECO:0000256" key="8">
    <source>
        <dbReference type="ARBA" id="ARBA00023015"/>
    </source>
</evidence>
<evidence type="ECO:0000259" key="17">
    <source>
        <dbReference type="PROSITE" id="PS51843"/>
    </source>
</evidence>
<evidence type="ECO:0000256" key="9">
    <source>
        <dbReference type="ARBA" id="ARBA00023125"/>
    </source>
</evidence>
<dbReference type="GO" id="GO:0005634">
    <property type="term" value="C:nucleus"/>
    <property type="evidence" value="ECO:0007669"/>
    <property type="project" value="UniProtKB-SubCell"/>
</dbReference>
<dbReference type="GO" id="GO:0004879">
    <property type="term" value="F:nuclear receptor activity"/>
    <property type="evidence" value="ECO:0007669"/>
    <property type="project" value="InterPro"/>
</dbReference>
<dbReference type="FunFam" id="1.10.565.10:FF:000001">
    <property type="entry name" value="Retinoic acid receptor beta isoform"/>
    <property type="match status" value="1"/>
</dbReference>
<dbReference type="GO" id="GO:0005737">
    <property type="term" value="C:cytoplasm"/>
    <property type="evidence" value="ECO:0007669"/>
    <property type="project" value="UniProtKB-SubCell"/>
</dbReference>
<sequence>PPEGAGGGGVLLIRETQTIPWRGHILFQVLLLEIFFFSILCMLSTTTWTSFPLLPLRHMAGFPRAMYPFTFNSMKGHSPFDLLASTHLFSRFGADLPKEMAALSVETQSTSSEEMVPSSPSPPPPPRVYKPCFVCQDKSSGYHYGVSSCEGCKGFFRRSIQKNMVYTCHRDKNCQINKVTRNRCQYCRLQKCFEVGMSKEAVRNDRNKKKKDVKEEIVLPENYELSGELEELVNKVSKAHQETFPSLCQLGKYTTNSSAEHRVQLDLGLWDKFSELSTKCIIKIVEFAKRLPGFTTLTIADQITLLKSACLDILMLRICTRYTPEQDTMTFSDGLTLNRTQMHNAGFGPLTDLVFAFAGQLLPLEMDDTETGLLSAICLICGDRMDLEEPEKVDKLQEPLLEALKIYTRRRRPNKPHMFPRMLMKVTDLRGISTKGAERAITLKMEIPGPMPPLIREMLENPDVFEDSSDSSDSAAAPPPAVPAIKQEEKPTYESTKDPFFM</sequence>
<evidence type="ECO:0000256" key="14">
    <source>
        <dbReference type="SAM" id="MobiDB-lite"/>
    </source>
</evidence>
<evidence type="ECO:0000256" key="10">
    <source>
        <dbReference type="ARBA" id="ARBA00023163"/>
    </source>
</evidence>
<evidence type="ECO:0000256" key="3">
    <source>
        <dbReference type="ARBA" id="ARBA00008092"/>
    </source>
</evidence>
<name>A0A3B3CP71_ORYME</name>
<dbReference type="Pfam" id="PF00104">
    <property type="entry name" value="Hormone_recep"/>
    <property type="match status" value="1"/>
</dbReference>
<dbReference type="PROSITE" id="PS51030">
    <property type="entry name" value="NUCLEAR_REC_DBD_2"/>
    <property type="match status" value="1"/>
</dbReference>
<accession>A0A3B3CP71</accession>
<evidence type="ECO:0000256" key="5">
    <source>
        <dbReference type="ARBA" id="ARBA00022723"/>
    </source>
</evidence>
<dbReference type="InterPro" id="IPR047158">
    <property type="entry name" value="NR_LBD_RAR"/>
</dbReference>
<reference evidence="18" key="1">
    <citation type="submission" date="2025-08" db="UniProtKB">
        <authorList>
            <consortium name="Ensembl"/>
        </authorList>
    </citation>
    <scope>IDENTIFICATION</scope>
</reference>
<dbReference type="CDD" id="cd06937">
    <property type="entry name" value="NR_LBD_RAR"/>
    <property type="match status" value="1"/>
</dbReference>
<dbReference type="GO" id="GO:0071376">
    <property type="term" value="P:cellular response to corticotropin-releasing hormone stimulus"/>
    <property type="evidence" value="ECO:0007669"/>
    <property type="project" value="TreeGrafter"/>
</dbReference>
<dbReference type="InterPro" id="IPR000536">
    <property type="entry name" value="Nucl_hrmn_rcpt_lig-bd"/>
</dbReference>
<reference evidence="18" key="2">
    <citation type="submission" date="2025-09" db="UniProtKB">
        <authorList>
            <consortium name="Ensembl"/>
        </authorList>
    </citation>
    <scope>IDENTIFICATION</scope>
</reference>
<evidence type="ECO:0000313" key="18">
    <source>
        <dbReference type="Ensembl" id="ENSOMEP00000019647.1"/>
    </source>
</evidence>
<comment type="subcellular location">
    <subcellularLocation>
        <location evidence="2">Cytoplasm</location>
    </subcellularLocation>
    <subcellularLocation>
        <location evidence="1 13">Nucleus</location>
    </subcellularLocation>
</comment>
<keyword evidence="11 13" id="KW-0675">Receptor</keyword>
<keyword evidence="15" id="KW-0472">Membrane</keyword>
<keyword evidence="9 13" id="KW-0238">DNA-binding</keyword>
<dbReference type="SMART" id="SM00399">
    <property type="entry name" value="ZnF_C4"/>
    <property type="match status" value="1"/>
</dbReference>
<keyword evidence="12 13" id="KW-0539">Nucleus</keyword>
<dbReference type="FunFam" id="3.30.50.10:FF:000004">
    <property type="entry name" value="Retinoic acid receptor beta isoform"/>
    <property type="match status" value="1"/>
</dbReference>
<proteinExistence type="inferred from homology"/>
<dbReference type="GO" id="GO:0005667">
    <property type="term" value="C:transcription regulator complex"/>
    <property type="evidence" value="ECO:0007669"/>
    <property type="project" value="TreeGrafter"/>
</dbReference>
<evidence type="ECO:0000256" key="6">
    <source>
        <dbReference type="ARBA" id="ARBA00022771"/>
    </source>
</evidence>
<dbReference type="SUPFAM" id="SSF48508">
    <property type="entry name" value="Nuclear receptor ligand-binding domain"/>
    <property type="match status" value="1"/>
</dbReference>
<keyword evidence="19" id="KW-1185">Reference proteome</keyword>
<dbReference type="GO" id="GO:0035259">
    <property type="term" value="F:nuclear glucocorticoid receptor binding"/>
    <property type="evidence" value="ECO:0007669"/>
    <property type="project" value="TreeGrafter"/>
</dbReference>
<keyword evidence="6 13" id="KW-0863">Zinc-finger</keyword>
<keyword evidence="7 13" id="KW-0862">Zinc</keyword>
<evidence type="ECO:0000256" key="1">
    <source>
        <dbReference type="ARBA" id="ARBA00004123"/>
    </source>
</evidence>
<dbReference type="InterPro" id="IPR035500">
    <property type="entry name" value="NHR-like_dom_sf"/>
</dbReference>
<feature type="compositionally biased region" description="Basic and acidic residues" evidence="14">
    <location>
        <begin position="486"/>
        <end position="502"/>
    </location>
</feature>
<dbReference type="PANTHER" id="PTHR24085">
    <property type="entry name" value="NUCLEAR HORMONE RECEPTOR"/>
    <property type="match status" value="1"/>
</dbReference>
<protein>
    <submittedName>
        <fullName evidence="18">Retinoic acid receptor gamma</fullName>
    </submittedName>
</protein>
<evidence type="ECO:0000313" key="19">
    <source>
        <dbReference type="Proteomes" id="UP000261560"/>
    </source>
</evidence>
<dbReference type="SUPFAM" id="SSF57716">
    <property type="entry name" value="Glucocorticoid receptor-like (DNA-binding domain)"/>
    <property type="match status" value="1"/>
</dbReference>
<dbReference type="Proteomes" id="UP000261560">
    <property type="component" value="Unplaced"/>
</dbReference>